<dbReference type="PANTHER" id="PTHR21705:SF12">
    <property type="entry name" value="FHF COMPLEX SUBUNIT HOOK-INTERACTING PROTEIN C-TERMINAL DOMAIN-CONTAINING PROTEIN"/>
    <property type="match status" value="1"/>
</dbReference>
<feature type="non-terminal residue" evidence="1">
    <location>
        <position position="1"/>
    </location>
</feature>
<name>A0ABN8IE32_9NEOP</name>
<evidence type="ECO:0008006" key="3">
    <source>
        <dbReference type="Google" id="ProtNLM"/>
    </source>
</evidence>
<protein>
    <recommendedName>
        <fullName evidence="3">Protein HGH1 homolog</fullName>
    </recommendedName>
</protein>
<accession>A0ABN8IE32</accession>
<dbReference type="EMBL" id="OW152833">
    <property type="protein sequence ID" value="CAH2054190.1"/>
    <property type="molecule type" value="Genomic_DNA"/>
</dbReference>
<proteinExistence type="predicted"/>
<reference evidence="1" key="1">
    <citation type="submission" date="2022-03" db="EMBL/GenBank/DDBJ databases">
        <authorList>
            <person name="Martin H S."/>
        </authorList>
    </citation>
    <scope>NUCLEOTIDE SEQUENCE</scope>
</reference>
<evidence type="ECO:0000313" key="2">
    <source>
        <dbReference type="Proteomes" id="UP000837857"/>
    </source>
</evidence>
<dbReference type="PANTHER" id="PTHR21705">
    <property type="entry name" value="RAI16 PROTEIN-RELATED"/>
    <property type="match status" value="1"/>
</dbReference>
<dbReference type="InterPro" id="IPR019384">
    <property type="entry name" value="FHIP"/>
</dbReference>
<organism evidence="1 2">
    <name type="scientific">Iphiclides podalirius</name>
    <name type="common">scarce swallowtail</name>
    <dbReference type="NCBI Taxonomy" id="110791"/>
    <lineage>
        <taxon>Eukaryota</taxon>
        <taxon>Metazoa</taxon>
        <taxon>Ecdysozoa</taxon>
        <taxon>Arthropoda</taxon>
        <taxon>Hexapoda</taxon>
        <taxon>Insecta</taxon>
        <taxon>Pterygota</taxon>
        <taxon>Neoptera</taxon>
        <taxon>Endopterygota</taxon>
        <taxon>Lepidoptera</taxon>
        <taxon>Glossata</taxon>
        <taxon>Ditrysia</taxon>
        <taxon>Papilionoidea</taxon>
        <taxon>Papilionidae</taxon>
        <taxon>Papilioninae</taxon>
        <taxon>Iphiclides</taxon>
    </lineage>
</organism>
<dbReference type="Proteomes" id="UP000837857">
    <property type="component" value="Chromosome 21"/>
</dbReference>
<gene>
    <name evidence="1" type="ORF">IPOD504_LOCUS8522</name>
</gene>
<sequence length="464" mass="51968">MLIQCNENPASPTEKEEVELLLTLCGLVRKEPGLANIFTTPFVEDKSSLLSIPEDIQKLIPIRSKVQIPKKNPLFEVEMCPNPLRNISIVRTNSIEDNGATRSNSSNAEDNASCKSHKTVYEDNDKFLLIDLLLSYLNSADNQVVLRACEGIMIVSSLPEDDIANLVTSCSPVCETIIEKLAEKYKSIPSDVDPGDVDHLNITWAYVAQDFGDKGYSKFHGYRELTSFFSWLDYCDTLMKECHPSIAAHLARTFRAQFLEAAGEGAGAGALAGGGGAAALSAALLAKCLRVVDSHELINEFSNWLVGDGEMSEWPLLLALIDNCLTENHDLTLETLRFFETIIEKGTEHSIHRLVLSRVCSRGYYSPHQTLEEDERDRLNDVSLARERERNREAMKQLQHEDQVNEQISGILQHEGLNCSETTDSESIHRVINRRLERLKERIEEIMADDSAQSTTDNDKDNLE</sequence>
<dbReference type="Pfam" id="PF10257">
    <property type="entry name" value="RAI16-like"/>
    <property type="match status" value="1"/>
</dbReference>
<keyword evidence="2" id="KW-1185">Reference proteome</keyword>
<evidence type="ECO:0000313" key="1">
    <source>
        <dbReference type="EMBL" id="CAH2054190.1"/>
    </source>
</evidence>